<name>A0A345ME79_9CAUD</name>
<dbReference type="Proteomes" id="UP000259914">
    <property type="component" value="Segment"/>
</dbReference>
<sequence length="65" mass="7797">MRHRLEEDRDNYPLIYIIQEGVWGFLVQENAFYSQVKYSVDGFEYNTSLDNDEFIIPNQIGYERG</sequence>
<evidence type="ECO:0000313" key="2">
    <source>
        <dbReference type="Proteomes" id="UP000259914"/>
    </source>
</evidence>
<proteinExistence type="predicted"/>
<evidence type="ECO:0000313" key="1">
    <source>
        <dbReference type="EMBL" id="AXH68860.1"/>
    </source>
</evidence>
<accession>A0A345ME79</accession>
<reference evidence="1 2" key="1">
    <citation type="submission" date="2018-07" db="EMBL/GenBank/DDBJ databases">
        <authorList>
            <person name="Dixon J."/>
            <person name="Knudsen H.R."/>
            <person name="Rock W."/>
            <person name="Scott A.N."/>
            <person name="Walsdorf S.L."/>
            <person name="Layton S.R."/>
            <person name="Nayek S."/>
            <person name="Kim T."/>
            <person name="Hughes L.E."/>
            <person name="Garlena R.A."/>
            <person name="Russell D.A."/>
            <person name="Pope W.H."/>
            <person name="Jacobs-Sera D."/>
            <person name="Hatfull G.F."/>
        </authorList>
    </citation>
    <scope>NUCLEOTIDE SEQUENCE [LARGE SCALE GENOMIC DNA]</scope>
</reference>
<dbReference type="EMBL" id="MH590589">
    <property type="protein sequence ID" value="AXH68860.1"/>
    <property type="molecule type" value="Genomic_DNA"/>
</dbReference>
<protein>
    <submittedName>
        <fullName evidence="1">Uncharacterized protein</fullName>
    </submittedName>
</protein>
<gene>
    <name evidence="1" type="primary">175</name>
    <name evidence="1" type="ORF">SEA_SPARKLEGODDESS_175</name>
</gene>
<organism evidence="1 2">
    <name type="scientific">Streptomyces phage SparkleGoddess</name>
    <dbReference type="NCBI Taxonomy" id="2283305"/>
    <lineage>
        <taxon>Viruses</taxon>
        <taxon>Duplodnaviria</taxon>
        <taxon>Heunggongvirae</taxon>
        <taxon>Uroviricota</taxon>
        <taxon>Caudoviricetes</taxon>
        <taxon>Stanwilliamsviridae</taxon>
        <taxon>Loccivirinae</taxon>
        <taxon>Gilsonvirus</taxon>
        <taxon>Gilsonvirus comrade</taxon>
    </lineage>
</organism>